<reference evidence="3" key="1">
    <citation type="submission" date="2017-01" db="EMBL/GenBank/DDBJ databases">
        <authorList>
            <person name="Varghese N."/>
            <person name="Submissions S."/>
        </authorList>
    </citation>
    <scope>NUCLEOTIDE SEQUENCE [LARGE SCALE GENOMIC DNA]</scope>
    <source>
        <strain evidence="3">DSM 16176</strain>
    </source>
</reference>
<gene>
    <name evidence="2" type="ORF">SAMN05421799_10613</name>
</gene>
<dbReference type="GO" id="GO:0004519">
    <property type="term" value="F:endonuclease activity"/>
    <property type="evidence" value="ECO:0007669"/>
    <property type="project" value="UniProtKB-KW"/>
</dbReference>
<keyword evidence="2" id="KW-0540">Nuclease</keyword>
<dbReference type="EMBL" id="FTOO01000006">
    <property type="protein sequence ID" value="SIS88058.1"/>
    <property type="molecule type" value="Genomic_DNA"/>
</dbReference>
<dbReference type="AlphaFoldDB" id="A0A1N7MPX7"/>
<dbReference type="InterPro" id="IPR041025">
    <property type="entry name" value="HNH_repeat"/>
</dbReference>
<protein>
    <submittedName>
        <fullName evidence="2">HNH endonuclease</fullName>
    </submittedName>
</protein>
<dbReference type="Proteomes" id="UP000186156">
    <property type="component" value="Unassembled WGS sequence"/>
</dbReference>
<keyword evidence="2" id="KW-0378">Hydrolase</keyword>
<proteinExistence type="predicted"/>
<evidence type="ECO:0000313" key="3">
    <source>
        <dbReference type="Proteomes" id="UP000186156"/>
    </source>
</evidence>
<dbReference type="Pfam" id="PF13392">
    <property type="entry name" value="HNH_3"/>
    <property type="match status" value="1"/>
</dbReference>
<evidence type="ECO:0000259" key="1">
    <source>
        <dbReference type="Pfam" id="PF13392"/>
    </source>
</evidence>
<dbReference type="InterPro" id="IPR044925">
    <property type="entry name" value="His-Me_finger_sf"/>
</dbReference>
<feature type="domain" description="HNH nuclease" evidence="1">
    <location>
        <begin position="54"/>
        <end position="96"/>
    </location>
</feature>
<name>A0A1N7MPX7_9BACL</name>
<dbReference type="Pfam" id="PF18780">
    <property type="entry name" value="HNH_repeat"/>
    <property type="match status" value="1"/>
</dbReference>
<keyword evidence="3" id="KW-1185">Reference proteome</keyword>
<dbReference type="InterPro" id="IPR003615">
    <property type="entry name" value="HNH_nuc"/>
</dbReference>
<dbReference type="SUPFAM" id="SSF54060">
    <property type="entry name" value="His-Me finger endonucleases"/>
    <property type="match status" value="1"/>
</dbReference>
<organism evidence="2 3">
    <name type="scientific">Alicyclobacillus vulcanalis</name>
    <dbReference type="NCBI Taxonomy" id="252246"/>
    <lineage>
        <taxon>Bacteria</taxon>
        <taxon>Bacillati</taxon>
        <taxon>Bacillota</taxon>
        <taxon>Bacilli</taxon>
        <taxon>Bacillales</taxon>
        <taxon>Alicyclobacillaceae</taxon>
        <taxon>Alicyclobacillus</taxon>
    </lineage>
</organism>
<dbReference type="Gene3D" id="3.90.75.20">
    <property type="match status" value="1"/>
</dbReference>
<keyword evidence="2" id="KW-0255">Endonuclease</keyword>
<dbReference type="STRING" id="252246.SAMN05421799_10613"/>
<sequence length="221" mass="26314">MGIRLRTRSESHQNRKKLGLNRRDFVGRKKSGGYYKVYVPDHPYADSRGYVFEHRYIMEQILGRYLEDDEVVHHINGDKTDNRPENLQVMKRGEHTKHHIQESQKSDEDCIHALTWFYETYGRSPRWEDFSFESELIPDDFPSADVIMDRFGTWRKALIAAGLPLNSGYRHNIYQSDINVLLELHHKHPDWSCVRLSRELKNRGIQMSYPTVRKYLELHIQ</sequence>
<evidence type="ECO:0000313" key="2">
    <source>
        <dbReference type="EMBL" id="SIS88058.1"/>
    </source>
</evidence>
<accession>A0A1N7MPX7</accession>